<evidence type="ECO:0000313" key="2">
    <source>
        <dbReference type="Proteomes" id="UP001154240"/>
    </source>
</evidence>
<reference evidence="1" key="1">
    <citation type="journal article" date="2022" name="bioRxiv">
        <title>Thiovibrio frasassiensisgen. nov., sp. nov., an autotrophic, elemental sulfur disproportionating bacterium isolated from sulfidic karst sediment, and proposal of Thiovibrionaceae fam. nov.</title>
        <authorList>
            <person name="Aronson H."/>
            <person name="Thomas C."/>
            <person name="Bhattacharyya M."/>
            <person name="Eckstein S."/>
            <person name="Jensen S."/>
            <person name="Barco R."/>
            <person name="Macalady J."/>
            <person name="Amend J."/>
        </authorList>
    </citation>
    <scope>NUCLEOTIDE SEQUENCE</scope>
    <source>
        <strain evidence="1">RS19-109</strain>
    </source>
</reference>
<evidence type="ECO:0000313" key="1">
    <source>
        <dbReference type="EMBL" id="MDG4475410.1"/>
    </source>
</evidence>
<protein>
    <submittedName>
        <fullName evidence="1">Uncharacterized protein</fullName>
    </submittedName>
</protein>
<reference evidence="1" key="2">
    <citation type="submission" date="2022-10" db="EMBL/GenBank/DDBJ databases">
        <authorList>
            <person name="Aronson H.S."/>
        </authorList>
    </citation>
    <scope>NUCLEOTIDE SEQUENCE</scope>
    <source>
        <strain evidence="1">RS19-109</strain>
    </source>
</reference>
<gene>
    <name evidence="1" type="ORF">OLX77_04460</name>
</gene>
<keyword evidence="2" id="KW-1185">Reference proteome</keyword>
<proteinExistence type="predicted"/>
<accession>A0A9X4MFP8</accession>
<comment type="caution">
    <text evidence="1">The sequence shown here is derived from an EMBL/GenBank/DDBJ whole genome shotgun (WGS) entry which is preliminary data.</text>
</comment>
<dbReference type="AlphaFoldDB" id="A0A9X4MFP8"/>
<name>A0A9X4MFP8_9BACT</name>
<dbReference type="EMBL" id="JAPHEH010000001">
    <property type="protein sequence ID" value="MDG4475410.1"/>
    <property type="molecule type" value="Genomic_DNA"/>
</dbReference>
<sequence>MGNTAKVIGMVPVDERVKEVAHRILDDVVSVQTAISGQDYVPGVVRSGLNAIQVQARSLLSGGKIAPVPDGLLSQEYRQDMMELLGGLLDLLTSKVTVLPLPGELSDDDLRTIALAAKAAVGRITNYLTVKQAENRMQRREGGNGLAQPAA</sequence>
<dbReference type="RefSeq" id="WP_307632382.1">
    <property type="nucleotide sequence ID" value="NZ_JAPHEH010000001.1"/>
</dbReference>
<organism evidence="1 2">
    <name type="scientific">Thiovibrio frasassiensis</name>
    <dbReference type="NCBI Taxonomy" id="2984131"/>
    <lineage>
        <taxon>Bacteria</taxon>
        <taxon>Pseudomonadati</taxon>
        <taxon>Thermodesulfobacteriota</taxon>
        <taxon>Desulfobulbia</taxon>
        <taxon>Desulfobulbales</taxon>
        <taxon>Thiovibrionaceae</taxon>
        <taxon>Thiovibrio</taxon>
    </lineage>
</organism>
<dbReference type="Proteomes" id="UP001154240">
    <property type="component" value="Unassembled WGS sequence"/>
</dbReference>